<sequence length="293" mass="32698">MDPAPYQRIVAEIRDRITSGRLRPGDRAPSTRQITREWGVAMATATKVIAELRGLGLVDTKPGAGTVVRSGERQREPELSRDRIVRAAIGIADADGLPAVSMRRIATELGAATMSLHRHVGDKDELVHLMADTVAGEAIRREPPVPWRACLETTVRLLWTVCRRHPWVAEALSMTRPRPTPNLMRYSEWVLAALRRAGLPAEELLLVHLTLFGHVRGLGLTWQSEAWARQDTGVANDEWLDDHEAEFRRIGATGRYPALDYTTAQPVSQDLDQTFEYGLRLLLDGVERRLGSP</sequence>
<evidence type="ECO:0000256" key="3">
    <source>
        <dbReference type="ARBA" id="ARBA00023163"/>
    </source>
</evidence>
<evidence type="ECO:0000313" key="7">
    <source>
        <dbReference type="EMBL" id="MFC3511322.1"/>
    </source>
</evidence>
<dbReference type="InterPro" id="IPR036271">
    <property type="entry name" value="Tet_transcr_reg_TetR-rel_C_sf"/>
</dbReference>
<dbReference type="PANTHER" id="PTHR30055:SF151">
    <property type="entry name" value="TRANSCRIPTIONAL REGULATORY PROTEIN"/>
    <property type="match status" value="1"/>
</dbReference>
<evidence type="ECO:0000259" key="6">
    <source>
        <dbReference type="PROSITE" id="PS50977"/>
    </source>
</evidence>
<keyword evidence="2 4" id="KW-0238">DNA-binding</keyword>
<dbReference type="PANTHER" id="PTHR30055">
    <property type="entry name" value="HTH-TYPE TRANSCRIPTIONAL REGULATOR RUTR"/>
    <property type="match status" value="1"/>
</dbReference>
<dbReference type="SUPFAM" id="SSF46689">
    <property type="entry name" value="Homeodomain-like"/>
    <property type="match status" value="1"/>
</dbReference>
<dbReference type="PROSITE" id="PS50949">
    <property type="entry name" value="HTH_GNTR"/>
    <property type="match status" value="1"/>
</dbReference>
<dbReference type="SUPFAM" id="SSF46785">
    <property type="entry name" value="Winged helix' DNA-binding domain"/>
    <property type="match status" value="1"/>
</dbReference>
<dbReference type="EMBL" id="JBHRWI010000019">
    <property type="protein sequence ID" value="MFC3511322.1"/>
    <property type="molecule type" value="Genomic_DNA"/>
</dbReference>
<keyword evidence="1" id="KW-0805">Transcription regulation</keyword>
<dbReference type="Gene3D" id="1.10.10.60">
    <property type="entry name" value="Homeodomain-like"/>
    <property type="match status" value="1"/>
</dbReference>
<keyword evidence="8" id="KW-1185">Reference proteome</keyword>
<feature type="domain" description="HTH tetR-type" evidence="6">
    <location>
        <begin position="78"/>
        <end position="138"/>
    </location>
</feature>
<dbReference type="SMART" id="SM00345">
    <property type="entry name" value="HTH_GNTR"/>
    <property type="match status" value="1"/>
</dbReference>
<protein>
    <submittedName>
        <fullName evidence="7">TetR/AcrR family transcriptional regulator C-terminal domain-containing protein</fullName>
    </submittedName>
</protein>
<comment type="caution">
    <text evidence="7">The sequence shown here is derived from an EMBL/GenBank/DDBJ whole genome shotgun (WGS) entry which is preliminary data.</text>
</comment>
<accession>A0ABV7QHG6</accession>
<dbReference type="Proteomes" id="UP001595764">
    <property type="component" value="Unassembled WGS sequence"/>
</dbReference>
<evidence type="ECO:0000259" key="5">
    <source>
        <dbReference type="PROSITE" id="PS50949"/>
    </source>
</evidence>
<dbReference type="InterPro" id="IPR050109">
    <property type="entry name" value="HTH-type_TetR-like_transc_reg"/>
</dbReference>
<dbReference type="Pfam" id="PF02909">
    <property type="entry name" value="TetR_C_1"/>
    <property type="match status" value="1"/>
</dbReference>
<reference evidence="8" key="1">
    <citation type="journal article" date="2019" name="Int. J. Syst. Evol. Microbiol.">
        <title>The Global Catalogue of Microorganisms (GCM) 10K type strain sequencing project: providing services to taxonomists for standard genome sequencing and annotation.</title>
        <authorList>
            <consortium name="The Broad Institute Genomics Platform"/>
            <consortium name="The Broad Institute Genome Sequencing Center for Infectious Disease"/>
            <person name="Wu L."/>
            <person name="Ma J."/>
        </authorList>
    </citation>
    <scope>NUCLEOTIDE SEQUENCE [LARGE SCALE GENOMIC DNA]</scope>
    <source>
        <strain evidence="8">CGMCC 4.7682</strain>
    </source>
</reference>
<dbReference type="InterPro" id="IPR001647">
    <property type="entry name" value="HTH_TetR"/>
</dbReference>
<dbReference type="Gene3D" id="1.10.357.10">
    <property type="entry name" value="Tetracycline Repressor, domain 2"/>
    <property type="match status" value="1"/>
</dbReference>
<evidence type="ECO:0000256" key="4">
    <source>
        <dbReference type="PROSITE-ProRule" id="PRU00335"/>
    </source>
</evidence>
<dbReference type="InterPro" id="IPR004111">
    <property type="entry name" value="Repressor_TetR_C"/>
</dbReference>
<proteinExistence type="predicted"/>
<evidence type="ECO:0000256" key="1">
    <source>
        <dbReference type="ARBA" id="ARBA00023015"/>
    </source>
</evidence>
<dbReference type="InterPro" id="IPR036390">
    <property type="entry name" value="WH_DNA-bd_sf"/>
</dbReference>
<dbReference type="InterPro" id="IPR000524">
    <property type="entry name" value="Tscrpt_reg_HTH_GntR"/>
</dbReference>
<gene>
    <name evidence="7" type="ORF">ACFORO_14180</name>
</gene>
<dbReference type="SUPFAM" id="SSF48498">
    <property type="entry name" value="Tetracyclin repressor-like, C-terminal domain"/>
    <property type="match status" value="1"/>
</dbReference>
<feature type="domain" description="HTH gntR-type" evidence="5">
    <location>
        <begin position="3"/>
        <end position="71"/>
    </location>
</feature>
<feature type="DNA-binding region" description="H-T-H motif" evidence="4">
    <location>
        <begin position="101"/>
        <end position="120"/>
    </location>
</feature>
<dbReference type="RefSeq" id="WP_377875121.1">
    <property type="nucleotide sequence ID" value="NZ_JBHMAY010000078.1"/>
</dbReference>
<dbReference type="Pfam" id="PF00440">
    <property type="entry name" value="TetR_N"/>
    <property type="match status" value="1"/>
</dbReference>
<dbReference type="PROSITE" id="PS50977">
    <property type="entry name" value="HTH_TETR_2"/>
    <property type="match status" value="1"/>
</dbReference>
<keyword evidence="3" id="KW-0804">Transcription</keyword>
<dbReference type="CDD" id="cd07377">
    <property type="entry name" value="WHTH_GntR"/>
    <property type="match status" value="1"/>
</dbReference>
<evidence type="ECO:0000256" key="2">
    <source>
        <dbReference type="ARBA" id="ARBA00023125"/>
    </source>
</evidence>
<name>A0ABV7QHG6_9PSEU</name>
<dbReference type="InterPro" id="IPR036388">
    <property type="entry name" value="WH-like_DNA-bd_sf"/>
</dbReference>
<dbReference type="Pfam" id="PF00392">
    <property type="entry name" value="GntR"/>
    <property type="match status" value="1"/>
</dbReference>
<evidence type="ECO:0000313" key="8">
    <source>
        <dbReference type="Proteomes" id="UP001595764"/>
    </source>
</evidence>
<organism evidence="7 8">
    <name type="scientific">Amycolatopsis halotolerans</name>
    <dbReference type="NCBI Taxonomy" id="330083"/>
    <lineage>
        <taxon>Bacteria</taxon>
        <taxon>Bacillati</taxon>
        <taxon>Actinomycetota</taxon>
        <taxon>Actinomycetes</taxon>
        <taxon>Pseudonocardiales</taxon>
        <taxon>Pseudonocardiaceae</taxon>
        <taxon>Amycolatopsis</taxon>
    </lineage>
</organism>
<dbReference type="InterPro" id="IPR009057">
    <property type="entry name" value="Homeodomain-like_sf"/>
</dbReference>
<dbReference type="Gene3D" id="1.10.10.10">
    <property type="entry name" value="Winged helix-like DNA-binding domain superfamily/Winged helix DNA-binding domain"/>
    <property type="match status" value="1"/>
</dbReference>